<dbReference type="InterPro" id="IPR010753">
    <property type="entry name" value="DUF1330"/>
</dbReference>
<dbReference type="OrthoDB" id="9806380at2"/>
<dbReference type="KEGG" id="ncu:F0U83_00520"/>
<accession>A0A5P1R6F9</accession>
<dbReference type="EMBL" id="CP043869">
    <property type="protein sequence ID" value="QEQ95304.1"/>
    <property type="molecule type" value="Genomic_DNA"/>
</dbReference>
<dbReference type="SUPFAM" id="SSF54909">
    <property type="entry name" value="Dimeric alpha+beta barrel"/>
    <property type="match status" value="1"/>
</dbReference>
<keyword evidence="3" id="KW-1185">Reference proteome</keyword>
<evidence type="ECO:0000313" key="3">
    <source>
        <dbReference type="Proteomes" id="UP000324760"/>
    </source>
</evidence>
<dbReference type="AlphaFoldDB" id="A0A5P1R6F9"/>
<dbReference type="InterPro" id="IPR011008">
    <property type="entry name" value="Dimeric_a/b-barrel"/>
</dbReference>
<dbReference type="RefSeq" id="WP_138986007.1">
    <property type="nucleotide sequence ID" value="NZ_CP043869.1"/>
</dbReference>
<dbReference type="Proteomes" id="UP000324760">
    <property type="component" value="Chromosome"/>
</dbReference>
<gene>
    <name evidence="2" type="ORF">F0U83_00520</name>
</gene>
<organism evidence="2 3">
    <name type="scientific">Neptunomonas concharum</name>
    <dbReference type="NCBI Taxonomy" id="1031538"/>
    <lineage>
        <taxon>Bacteria</taxon>
        <taxon>Pseudomonadati</taxon>
        <taxon>Pseudomonadota</taxon>
        <taxon>Gammaproteobacteria</taxon>
        <taxon>Oceanospirillales</taxon>
        <taxon>Oceanospirillaceae</taxon>
        <taxon>Neptunomonas</taxon>
    </lineage>
</organism>
<evidence type="ECO:0000313" key="2">
    <source>
        <dbReference type="EMBL" id="QEQ95304.1"/>
    </source>
</evidence>
<sequence length="100" mass="11357">MYEFLVGLEVSDNDAYSDYREGMKPILTSYGGGFGFDFVVSEVLLSEVDTPINRVFTIHFPNKTTAEKFFSDTEYLKVKAQFFDVSVSHITILSGYEKDT</sequence>
<dbReference type="Pfam" id="PF07045">
    <property type="entry name" value="DUF1330"/>
    <property type="match status" value="1"/>
</dbReference>
<name>A0A5P1R6F9_9GAMM</name>
<feature type="domain" description="DUF1330" evidence="1">
    <location>
        <begin position="7"/>
        <end position="96"/>
    </location>
</feature>
<protein>
    <submittedName>
        <fullName evidence="2">DUF1330 domain-containing protein</fullName>
    </submittedName>
</protein>
<proteinExistence type="predicted"/>
<evidence type="ECO:0000259" key="1">
    <source>
        <dbReference type="Pfam" id="PF07045"/>
    </source>
</evidence>
<reference evidence="2 3" key="1">
    <citation type="journal article" date="2019" name="Biochem. Eng. J.">
        <title>Metabolic engineering of the marine bacteria Neptunomonas concharum for the production of acetoin and meso-2,3-butanediol from acetate.</title>
        <authorList>
            <person name="Li W."/>
            <person name="Pu N."/>
            <person name="Liu C.-X."/>
            <person name="Yuan Q.-P."/>
            <person name="Li Z.-J."/>
        </authorList>
    </citation>
    <scope>NUCLEOTIDE SEQUENCE [LARGE SCALE GENOMIC DNA]</scope>
    <source>
        <strain evidence="2 3">JCM17730</strain>
    </source>
</reference>
<dbReference type="Gene3D" id="3.30.70.100">
    <property type="match status" value="1"/>
</dbReference>